<feature type="region of interest" description="Disordered" evidence="1">
    <location>
        <begin position="421"/>
        <end position="453"/>
    </location>
</feature>
<reference evidence="2 3" key="1">
    <citation type="submission" date="2013-05" db="EMBL/GenBank/DDBJ databases">
        <title>Drechslerella stenobrocha genome reveals carnivorous origination and mechanical trapping mechanism of predatory fungi.</title>
        <authorList>
            <person name="Liu X."/>
            <person name="Zhang W."/>
            <person name="Liu K."/>
        </authorList>
    </citation>
    <scope>NUCLEOTIDE SEQUENCE [LARGE SCALE GENOMIC DNA]</scope>
    <source>
        <strain evidence="2 3">248</strain>
    </source>
</reference>
<dbReference type="SUPFAM" id="SSF51004">
    <property type="entry name" value="C-terminal (heme d1) domain of cytochrome cd1-nitrite reductase"/>
    <property type="match status" value="1"/>
</dbReference>
<name>W7HWW5_9PEZI</name>
<dbReference type="Pfam" id="PF08728">
    <property type="entry name" value="CRT10"/>
    <property type="match status" value="1"/>
</dbReference>
<sequence length="719" mass="77760">MDPIRQDKADYVSSDDRRSVGLTIAAGNASCVSRDSSSNLTSSTGPVVVLSLKTIIATTTATRTLAVGFRKPLEDTTGTSPNQWHTPQARSVAPMLKPRDTYHHVAAELAGRSQLKPEGELPYEVPRTKHPSVHRHIFHAIELYRNNLIACSARYNHLFIATGAKIKVYAPSYPSQTLPDAPLLTLRGPETHAHLRSDGYINRTVPHTINNMIVADLGDEEVLLAANDNGYVAMWYTRHIRLRAGEMDMCFDVEASAWGLAVHTARRLIAVSANTTTISVYEMGAEGVGGRLPGGKDAPMMLESRGNNLPCVGFLQDDADGRWLVATDIAGAVMVYDLVNGRDTAAWYNGQGWTVTMVSKRDFLTVNGEEFAAVAEKARVDEARAVVREMIGFAMVEGPGDGDSGSEDWASDMQATLYAGEISDGEGEDEDGGEDDDGYDDDYGDDDDDDVDYEMDHDAFEEVVPDGNEGDEGEDNTPTVQMSEEAQTAAYGPIPPDVATMAAGSTSAPDEPPWDFPSSAFIIHSKEFGLKLLALREQPQGPSKKPERIATLLTLRNLIPADGTTFAAQTSRFPLRMNMHAYIPALSLFVVGRQDGRVALVRLVKTAAAAMDVQHDAINGKEAAAAAEYGCLLHLEKILPEGMQVPFALSGVCVAPVQGWEGRGVRRGVGERGGQSRWLYSSSGMGGRWRMFLLYSDGTVLCYVLTGGMPATQGAELII</sequence>
<evidence type="ECO:0000256" key="1">
    <source>
        <dbReference type="SAM" id="MobiDB-lite"/>
    </source>
</evidence>
<proteinExistence type="predicted"/>
<organism evidence="2 3">
    <name type="scientific">Drechslerella stenobrocha 248</name>
    <dbReference type="NCBI Taxonomy" id="1043628"/>
    <lineage>
        <taxon>Eukaryota</taxon>
        <taxon>Fungi</taxon>
        <taxon>Dikarya</taxon>
        <taxon>Ascomycota</taxon>
        <taxon>Pezizomycotina</taxon>
        <taxon>Orbiliomycetes</taxon>
        <taxon>Orbiliales</taxon>
        <taxon>Orbiliaceae</taxon>
        <taxon>Drechslerella</taxon>
    </lineage>
</organism>
<feature type="region of interest" description="Disordered" evidence="1">
    <location>
        <begin position="462"/>
        <end position="481"/>
    </location>
</feature>
<dbReference type="InterPro" id="IPR014839">
    <property type="entry name" value="Crt10"/>
</dbReference>
<dbReference type="Proteomes" id="UP000024837">
    <property type="component" value="Unassembled WGS sequence"/>
</dbReference>
<feature type="compositionally biased region" description="Acidic residues" evidence="1">
    <location>
        <begin position="462"/>
        <end position="475"/>
    </location>
</feature>
<dbReference type="AlphaFoldDB" id="W7HWW5"/>
<dbReference type="EMBL" id="KI966439">
    <property type="protein sequence ID" value="EWC44557.1"/>
    <property type="molecule type" value="Genomic_DNA"/>
</dbReference>
<feature type="compositionally biased region" description="Acidic residues" evidence="1">
    <location>
        <begin position="423"/>
        <end position="453"/>
    </location>
</feature>
<gene>
    <name evidence="2" type="ORF">DRE_06638</name>
</gene>
<evidence type="ECO:0000313" key="3">
    <source>
        <dbReference type="Proteomes" id="UP000024837"/>
    </source>
</evidence>
<dbReference type="InterPro" id="IPR011048">
    <property type="entry name" value="Haem_d1_sf"/>
</dbReference>
<keyword evidence="3" id="KW-1185">Reference proteome</keyword>
<evidence type="ECO:0000313" key="2">
    <source>
        <dbReference type="EMBL" id="EWC44557.1"/>
    </source>
</evidence>
<dbReference type="HOGENOM" id="CLU_384492_0_0_1"/>
<accession>W7HWW5</accession>
<protein>
    <submittedName>
        <fullName evidence="2">Uncharacterized protein</fullName>
    </submittedName>
</protein>
<dbReference type="OrthoDB" id="5591786at2759"/>